<evidence type="ECO:0000256" key="3">
    <source>
        <dbReference type="ARBA" id="ARBA00023163"/>
    </source>
</evidence>
<dbReference type="CDD" id="cd06267">
    <property type="entry name" value="PBP1_LacI_sugar_binding-like"/>
    <property type="match status" value="1"/>
</dbReference>
<dbReference type="CDD" id="cd01392">
    <property type="entry name" value="HTH_LacI"/>
    <property type="match status" value="1"/>
</dbReference>
<sequence length="338" mass="38056">MKPKITIKIIAKELGVSVSTVSKALRDSYEISKETKDRIKAYADYYNYRPNNLALQLRNQKTKVIGIILPKIVHHFFSTVIKGIEDEANKRGYNIMVCFSNNNEKKEAETIDVLTNGSVDGLLVSIAKETLENNTFSHFKRLTENEVPLVLFDRTHASINCDKVIVDDIGAGYKATKHLLDLGCKKIAIITTPEHVTVGLHREQGYEKALKEQGEVIDRDLIVEVDEENDIYTQIKELFKYEVDAVFAVNEIYAAIAIRIAKEKGLRVPEDISIVGFTDGLISEYSSPSITTVVQHGFTMGKQAAEMLIDRIENGDDKKRFQTKVISSNLKIRESTKS</sequence>
<protein>
    <submittedName>
        <fullName evidence="6">LacI family transcriptional regulator</fullName>
    </submittedName>
</protein>
<proteinExistence type="predicted"/>
<name>A0A7J5ALY1_9FLAO</name>
<evidence type="ECO:0000313" key="6">
    <source>
        <dbReference type="EMBL" id="KAB1158597.1"/>
    </source>
</evidence>
<accession>A0A7J5ALY1</accession>
<dbReference type="InterPro" id="IPR001387">
    <property type="entry name" value="Cro/C1-type_HTH"/>
</dbReference>
<dbReference type="InterPro" id="IPR028082">
    <property type="entry name" value="Peripla_BP_I"/>
</dbReference>
<reference evidence="6 7" key="1">
    <citation type="submission" date="2019-09" db="EMBL/GenBank/DDBJ databases">
        <authorList>
            <person name="Cao W.R."/>
        </authorList>
    </citation>
    <scope>NUCLEOTIDE SEQUENCE [LARGE SCALE GENOMIC DNA]</scope>
    <source>
        <strain evidence="7">a4</strain>
    </source>
</reference>
<dbReference type="RefSeq" id="WP_150899566.1">
    <property type="nucleotide sequence ID" value="NZ_WAAU01000012.1"/>
</dbReference>
<dbReference type="Pfam" id="PF13377">
    <property type="entry name" value="Peripla_BP_3"/>
    <property type="match status" value="1"/>
</dbReference>
<keyword evidence="7" id="KW-1185">Reference proteome</keyword>
<dbReference type="PANTHER" id="PTHR30146:SF109">
    <property type="entry name" value="HTH-TYPE TRANSCRIPTIONAL REGULATOR GALS"/>
    <property type="match status" value="1"/>
</dbReference>
<dbReference type="InterPro" id="IPR000843">
    <property type="entry name" value="HTH_LacI"/>
</dbReference>
<dbReference type="Gene3D" id="1.10.260.40">
    <property type="entry name" value="lambda repressor-like DNA-binding domains"/>
    <property type="match status" value="1"/>
</dbReference>
<dbReference type="Gene3D" id="3.40.50.2300">
    <property type="match status" value="2"/>
</dbReference>
<dbReference type="GO" id="GO:0000976">
    <property type="term" value="F:transcription cis-regulatory region binding"/>
    <property type="evidence" value="ECO:0007669"/>
    <property type="project" value="TreeGrafter"/>
</dbReference>
<dbReference type="SUPFAM" id="SSF53822">
    <property type="entry name" value="Periplasmic binding protein-like I"/>
    <property type="match status" value="1"/>
</dbReference>
<dbReference type="PROSITE" id="PS50932">
    <property type="entry name" value="HTH_LACI_2"/>
    <property type="match status" value="1"/>
</dbReference>
<feature type="domain" description="HTH lacI-type" evidence="4">
    <location>
        <begin position="5"/>
        <end position="59"/>
    </location>
</feature>
<dbReference type="Proteomes" id="UP000467305">
    <property type="component" value="Unassembled WGS sequence"/>
</dbReference>
<comment type="caution">
    <text evidence="6">The sequence shown here is derived from an EMBL/GenBank/DDBJ whole genome shotgun (WGS) entry which is preliminary data.</text>
</comment>
<dbReference type="OrthoDB" id="9803256at2"/>
<evidence type="ECO:0000259" key="5">
    <source>
        <dbReference type="PROSITE" id="PS50943"/>
    </source>
</evidence>
<evidence type="ECO:0000259" key="4">
    <source>
        <dbReference type="PROSITE" id="PS50932"/>
    </source>
</evidence>
<evidence type="ECO:0000313" key="7">
    <source>
        <dbReference type="Proteomes" id="UP000467305"/>
    </source>
</evidence>
<dbReference type="InterPro" id="IPR010982">
    <property type="entry name" value="Lambda_DNA-bd_dom_sf"/>
</dbReference>
<dbReference type="PANTHER" id="PTHR30146">
    <property type="entry name" value="LACI-RELATED TRANSCRIPTIONAL REPRESSOR"/>
    <property type="match status" value="1"/>
</dbReference>
<dbReference type="SMART" id="SM00354">
    <property type="entry name" value="HTH_LACI"/>
    <property type="match status" value="1"/>
</dbReference>
<organism evidence="6 7">
    <name type="scientific">Tenacibaculum aiptasiae</name>
    <dbReference type="NCBI Taxonomy" id="426481"/>
    <lineage>
        <taxon>Bacteria</taxon>
        <taxon>Pseudomonadati</taxon>
        <taxon>Bacteroidota</taxon>
        <taxon>Flavobacteriia</taxon>
        <taxon>Flavobacteriales</taxon>
        <taxon>Flavobacteriaceae</taxon>
        <taxon>Tenacibaculum</taxon>
    </lineage>
</organism>
<evidence type="ECO:0000256" key="1">
    <source>
        <dbReference type="ARBA" id="ARBA00023015"/>
    </source>
</evidence>
<dbReference type="GO" id="GO:0003700">
    <property type="term" value="F:DNA-binding transcription factor activity"/>
    <property type="evidence" value="ECO:0007669"/>
    <property type="project" value="TreeGrafter"/>
</dbReference>
<dbReference type="AlphaFoldDB" id="A0A7J5ALY1"/>
<keyword evidence="1" id="KW-0805">Transcription regulation</keyword>
<dbReference type="InterPro" id="IPR046335">
    <property type="entry name" value="LacI/GalR-like_sensor"/>
</dbReference>
<evidence type="ECO:0000256" key="2">
    <source>
        <dbReference type="ARBA" id="ARBA00023125"/>
    </source>
</evidence>
<keyword evidence="3" id="KW-0804">Transcription</keyword>
<keyword evidence="2" id="KW-0238">DNA-binding</keyword>
<dbReference type="Pfam" id="PF00356">
    <property type="entry name" value="LacI"/>
    <property type="match status" value="1"/>
</dbReference>
<dbReference type="PROSITE" id="PS50943">
    <property type="entry name" value="HTH_CROC1"/>
    <property type="match status" value="1"/>
</dbReference>
<dbReference type="EMBL" id="WAAU01000012">
    <property type="protein sequence ID" value="KAB1158597.1"/>
    <property type="molecule type" value="Genomic_DNA"/>
</dbReference>
<dbReference type="SUPFAM" id="SSF47413">
    <property type="entry name" value="lambda repressor-like DNA-binding domains"/>
    <property type="match status" value="1"/>
</dbReference>
<gene>
    <name evidence="6" type="ORF">F7018_08235</name>
</gene>
<feature type="domain" description="HTH cro/C1-type" evidence="5">
    <location>
        <begin position="11"/>
        <end position="53"/>
    </location>
</feature>